<feature type="compositionally biased region" description="Polar residues" evidence="1">
    <location>
        <begin position="394"/>
        <end position="416"/>
    </location>
</feature>
<evidence type="ECO:0000256" key="1">
    <source>
        <dbReference type="SAM" id="MobiDB-lite"/>
    </source>
</evidence>
<proteinExistence type="predicted"/>
<dbReference type="PROSITE" id="PS50011">
    <property type="entry name" value="PROTEIN_KINASE_DOM"/>
    <property type="match status" value="1"/>
</dbReference>
<dbReference type="GO" id="GO:0005524">
    <property type="term" value="F:ATP binding"/>
    <property type="evidence" value="ECO:0007669"/>
    <property type="project" value="InterPro"/>
</dbReference>
<gene>
    <name evidence="3" type="ORF">BDEG_22495</name>
</gene>
<dbReference type="InterPro" id="IPR008266">
    <property type="entry name" value="Tyr_kinase_AS"/>
</dbReference>
<dbReference type="Proteomes" id="UP000077115">
    <property type="component" value="Unassembled WGS sequence"/>
</dbReference>
<reference evidence="3 4" key="2">
    <citation type="submission" date="2016-05" db="EMBL/GenBank/DDBJ databases">
        <title>Lineage-specific infection strategies underlie the spectrum of fungal disease in amphibians.</title>
        <authorList>
            <person name="Cuomo C.A."/>
            <person name="Farrer R.A."/>
            <person name="James T."/>
            <person name="Longcore J."/>
            <person name="Birren B."/>
        </authorList>
    </citation>
    <scope>NUCLEOTIDE SEQUENCE [LARGE SCALE GENOMIC DNA]</scope>
    <source>
        <strain evidence="3 4">JEL423</strain>
    </source>
</reference>
<dbReference type="STRING" id="403673.A0A177WEP4"/>
<reference evidence="3 4" key="1">
    <citation type="submission" date="2006-10" db="EMBL/GenBank/DDBJ databases">
        <title>The Genome Sequence of Batrachochytrium dendrobatidis JEL423.</title>
        <authorList>
            <consortium name="The Broad Institute Genome Sequencing Platform"/>
            <person name="Birren B."/>
            <person name="Lander E."/>
            <person name="Galagan J."/>
            <person name="Cuomo C."/>
            <person name="Devon K."/>
            <person name="Jaffe D."/>
            <person name="Butler J."/>
            <person name="Alvarez P."/>
            <person name="Gnerre S."/>
            <person name="Grabherr M."/>
            <person name="Kleber M."/>
            <person name="Mauceli E."/>
            <person name="Brockman W."/>
            <person name="Young S."/>
            <person name="LaButti K."/>
            <person name="Sykes S."/>
            <person name="DeCaprio D."/>
            <person name="Crawford M."/>
            <person name="Koehrsen M."/>
            <person name="Engels R."/>
            <person name="Montgomery P."/>
            <person name="Pearson M."/>
            <person name="Howarth C."/>
            <person name="Larson L."/>
            <person name="White J."/>
            <person name="O'Leary S."/>
            <person name="Kodira C."/>
            <person name="Zeng Q."/>
            <person name="Yandava C."/>
            <person name="Alvarado L."/>
            <person name="Longcore J."/>
            <person name="James T."/>
        </authorList>
    </citation>
    <scope>NUCLEOTIDE SEQUENCE [LARGE SCALE GENOMIC DNA]</scope>
    <source>
        <strain evidence="3 4">JEL423</strain>
    </source>
</reference>
<dbReference type="SUPFAM" id="SSF56112">
    <property type="entry name" value="Protein kinase-like (PK-like)"/>
    <property type="match status" value="1"/>
</dbReference>
<dbReference type="VEuPathDB" id="FungiDB:BDEG_22495"/>
<dbReference type="eggNOG" id="ENOG502T2TQ">
    <property type="taxonomic scope" value="Eukaryota"/>
</dbReference>
<organism evidence="3 4">
    <name type="scientific">Batrachochytrium dendrobatidis (strain JEL423)</name>
    <dbReference type="NCBI Taxonomy" id="403673"/>
    <lineage>
        <taxon>Eukaryota</taxon>
        <taxon>Fungi</taxon>
        <taxon>Fungi incertae sedis</taxon>
        <taxon>Chytridiomycota</taxon>
        <taxon>Chytridiomycota incertae sedis</taxon>
        <taxon>Chytridiomycetes</taxon>
        <taxon>Rhizophydiales</taxon>
        <taxon>Rhizophydiales incertae sedis</taxon>
        <taxon>Batrachochytrium</taxon>
    </lineage>
</organism>
<dbReference type="Pfam" id="PF00069">
    <property type="entry name" value="Pkinase"/>
    <property type="match status" value="1"/>
</dbReference>
<dbReference type="AlphaFoldDB" id="A0A177WEP4"/>
<accession>A0A177WEP4</accession>
<protein>
    <recommendedName>
        <fullName evidence="2">Protein kinase domain-containing protein</fullName>
    </recommendedName>
</protein>
<dbReference type="PROSITE" id="PS00109">
    <property type="entry name" value="PROTEIN_KINASE_TYR"/>
    <property type="match status" value="1"/>
</dbReference>
<feature type="domain" description="Protein kinase" evidence="2">
    <location>
        <begin position="431"/>
        <end position="574"/>
    </location>
</feature>
<dbReference type="GO" id="GO:0004672">
    <property type="term" value="F:protein kinase activity"/>
    <property type="evidence" value="ECO:0007669"/>
    <property type="project" value="InterPro"/>
</dbReference>
<evidence type="ECO:0000313" key="3">
    <source>
        <dbReference type="EMBL" id="OAJ38587.1"/>
    </source>
</evidence>
<evidence type="ECO:0000259" key="2">
    <source>
        <dbReference type="PROSITE" id="PS50011"/>
    </source>
</evidence>
<dbReference type="EMBL" id="DS022301">
    <property type="protein sequence ID" value="OAJ38587.1"/>
    <property type="molecule type" value="Genomic_DNA"/>
</dbReference>
<name>A0A177WEP4_BATDL</name>
<dbReference type="InterPro" id="IPR000719">
    <property type="entry name" value="Prot_kinase_dom"/>
</dbReference>
<evidence type="ECO:0000313" key="4">
    <source>
        <dbReference type="Proteomes" id="UP000077115"/>
    </source>
</evidence>
<dbReference type="OrthoDB" id="2143368at2759"/>
<dbReference type="InterPro" id="IPR011009">
    <property type="entry name" value="Kinase-like_dom_sf"/>
</dbReference>
<dbReference type="PANTHER" id="PTHR33211:SF107">
    <property type="entry name" value="NON-SPECIFIC SERINE_THREONINE PROTEIN KINASE"/>
    <property type="match status" value="1"/>
</dbReference>
<dbReference type="PANTHER" id="PTHR33211">
    <property type="entry name" value="EXPRESSED PROTEIN"/>
    <property type="match status" value="1"/>
</dbReference>
<dbReference type="Gene3D" id="1.10.510.10">
    <property type="entry name" value="Transferase(Phosphotransferase) domain 1"/>
    <property type="match status" value="1"/>
</dbReference>
<feature type="region of interest" description="Disordered" evidence="1">
    <location>
        <begin position="386"/>
        <end position="416"/>
    </location>
</feature>
<sequence>MENKVFYIQYLHNQPVEIETHFNGELERKRPLDNVSKLIAAYKTVTTTLLGAIHVEELTLHYVVDGPAIAVDVLLTSIQNPFGSYDHPLIIKSKGDSGQSLVNRLTVRLDKFLSNTLADIEKNLSESSTTEIKRNYPKTPSHVGRWENFSTDAKAYEYPATHVGSDVVLPVTRRVAFTLERDVSRAVGNHLDNFNRIFQDQGEAHVFQTKPTVIPLNSGTPTQTENYIKFIGVPDNVLTLGSKVLSFIEDKTPNDLPVRHFASGNPFDLLEMYKEDIQYQQSKITREDIGRMDVCTVIDQVYGYLSLNNLVYGCVTCYDVTYFLWRPKRSTLLISHPIFNNSHSPSLLQALYYFVQLALRDYKKQTLDPNPKDSDMPVELNASNEMDTDEHNADGQSESGSNYSTAGQGKETNYSLDKSKGTKYNLNLDSLHYGTVVGSGATGQVIRLKDSNIVVKQCDSYNNPEGFKMLKNEISIYEKLSPLNLKYIPRYYGQCEYYGQHFIALDYIPGNHCDWRANSELKKKLNRVIRDLKSVGVVHQDLRPENVLLTHDGDIKLIDFDDMPVSKQERQTIK</sequence>